<evidence type="ECO:0000256" key="5">
    <source>
        <dbReference type="SAM" id="MobiDB-lite"/>
    </source>
</evidence>
<dbReference type="Proteomes" id="UP001437256">
    <property type="component" value="Unassembled WGS sequence"/>
</dbReference>
<comment type="caution">
    <text evidence="6">The sequence shown here is derived from an EMBL/GenBank/DDBJ whole genome shotgun (WGS) entry which is preliminary data.</text>
</comment>
<dbReference type="EMBL" id="JBBXMP010000148">
    <property type="protein sequence ID" value="KAL0061077.1"/>
    <property type="molecule type" value="Genomic_DNA"/>
</dbReference>
<keyword evidence="4" id="KW-0067">ATP-binding</keyword>
<protein>
    <submittedName>
        <fullName evidence="6">tRNA dimethylallyltransferase, mitochondrial</fullName>
        <ecNumber evidence="6">2.5.1.75</ecNumber>
    </submittedName>
</protein>
<dbReference type="EC" id="2.5.1.75" evidence="6"/>
<sequence length="506" mass="56615">MSFRPLIAICGTTGVGKSNLAIEIALALSSSNSSSWTSAKVINADAMQVYAGMDIITNKVPVAERQGVEHLLMGFKPPTEQYVVGQWVRDALNAVEEAHSRKQVPIIVGGTSYWIQHLLFPDRLARNVASTPEPEDKSRPSPVPMSPELAQSVAALPPDLLSLFNSLPDPAPNADTDPEAAYSLYNLLKSLDLAIAERWHWKDTRKVLRSLRIIEETGKRPSEMIEQQSRNRVKPRFNTLCFWLYAKPDVLKPRLDLRVDKMVEQGLLDEVRALRELTTSNDEANGGSDYTFGMFQSIGKLGYREFHSYLALSNPTDNDFQTALNNMKTSTRQYAKKQISWLRNKLLPALYSSNEDCNAENTAHTYLLDATELGDSWETNVYKPAIQITHGFLSHEVLPNPSSLSETADAMLRIEEKPTDPDAVLAARKKIVCGTCTINPAQPFMVEEGKEWALHVKTRGHRRRAHKKEQANRTHSYRRASENKSSNGDTDSETPEVDLSSGILER</sequence>
<feature type="compositionally biased region" description="Basic residues" evidence="5">
    <location>
        <begin position="457"/>
        <end position="467"/>
    </location>
</feature>
<evidence type="ECO:0000256" key="3">
    <source>
        <dbReference type="ARBA" id="ARBA00022741"/>
    </source>
</evidence>
<dbReference type="Pfam" id="PF01715">
    <property type="entry name" value="IPPT"/>
    <property type="match status" value="1"/>
</dbReference>
<comment type="similarity">
    <text evidence="1">Belongs to the IPP transferase family.</text>
</comment>
<dbReference type="SUPFAM" id="SSF52540">
    <property type="entry name" value="P-loop containing nucleoside triphosphate hydrolases"/>
    <property type="match status" value="1"/>
</dbReference>
<dbReference type="PANTHER" id="PTHR11088">
    <property type="entry name" value="TRNA DIMETHYLALLYLTRANSFERASE"/>
    <property type="match status" value="1"/>
</dbReference>
<feature type="region of interest" description="Disordered" evidence="5">
    <location>
        <begin position="457"/>
        <end position="506"/>
    </location>
</feature>
<dbReference type="InterPro" id="IPR039657">
    <property type="entry name" value="Dimethylallyltransferase"/>
</dbReference>
<keyword evidence="2 6" id="KW-0808">Transferase</keyword>
<dbReference type="PANTHER" id="PTHR11088:SF89">
    <property type="entry name" value="TRNA DIMETHYLALLYLTRANSFERASE"/>
    <property type="match status" value="1"/>
</dbReference>
<dbReference type="Gene3D" id="3.40.50.300">
    <property type="entry name" value="P-loop containing nucleotide triphosphate hydrolases"/>
    <property type="match status" value="1"/>
</dbReference>
<dbReference type="HAMAP" id="MF_00185">
    <property type="entry name" value="IPP_trans"/>
    <property type="match status" value="1"/>
</dbReference>
<evidence type="ECO:0000256" key="1">
    <source>
        <dbReference type="ARBA" id="ARBA00005842"/>
    </source>
</evidence>
<keyword evidence="7" id="KW-1185">Reference proteome</keyword>
<dbReference type="InterPro" id="IPR027417">
    <property type="entry name" value="P-loop_NTPase"/>
</dbReference>
<evidence type="ECO:0000313" key="6">
    <source>
        <dbReference type="EMBL" id="KAL0061077.1"/>
    </source>
</evidence>
<dbReference type="Gene3D" id="3.30.160.60">
    <property type="entry name" value="Classic Zinc Finger"/>
    <property type="match status" value="1"/>
</dbReference>
<organism evidence="6 7">
    <name type="scientific">Marasmius tenuissimus</name>
    <dbReference type="NCBI Taxonomy" id="585030"/>
    <lineage>
        <taxon>Eukaryota</taxon>
        <taxon>Fungi</taxon>
        <taxon>Dikarya</taxon>
        <taxon>Basidiomycota</taxon>
        <taxon>Agaricomycotina</taxon>
        <taxon>Agaricomycetes</taxon>
        <taxon>Agaricomycetidae</taxon>
        <taxon>Agaricales</taxon>
        <taxon>Marasmiineae</taxon>
        <taxon>Marasmiaceae</taxon>
        <taxon>Marasmius</taxon>
    </lineage>
</organism>
<evidence type="ECO:0000313" key="7">
    <source>
        <dbReference type="Proteomes" id="UP001437256"/>
    </source>
</evidence>
<proteinExistence type="inferred from homology"/>
<keyword evidence="3" id="KW-0547">Nucleotide-binding</keyword>
<dbReference type="GO" id="GO:0052381">
    <property type="term" value="F:tRNA dimethylallyltransferase activity"/>
    <property type="evidence" value="ECO:0007669"/>
    <property type="project" value="UniProtKB-EC"/>
</dbReference>
<dbReference type="InterPro" id="IPR018022">
    <property type="entry name" value="IPT"/>
</dbReference>
<accession>A0ABR2ZKU3</accession>
<gene>
    <name evidence="6" type="primary">tit1</name>
    <name evidence="6" type="ORF">AAF712_012071</name>
</gene>
<reference evidence="6 7" key="1">
    <citation type="submission" date="2024-05" db="EMBL/GenBank/DDBJ databases">
        <title>A draft genome resource for the thread blight pathogen Marasmius tenuissimus strain MS-2.</title>
        <authorList>
            <person name="Yulfo-Soto G.E."/>
            <person name="Baruah I.K."/>
            <person name="Amoako-Attah I."/>
            <person name="Bukari Y."/>
            <person name="Meinhardt L.W."/>
            <person name="Bailey B.A."/>
            <person name="Cohen S.P."/>
        </authorList>
    </citation>
    <scope>NUCLEOTIDE SEQUENCE [LARGE SCALE GENOMIC DNA]</scope>
    <source>
        <strain evidence="6 7">MS-2</strain>
    </source>
</reference>
<dbReference type="Gene3D" id="1.10.20.140">
    <property type="match status" value="1"/>
</dbReference>
<name>A0ABR2ZKU3_9AGAR</name>
<evidence type="ECO:0000256" key="2">
    <source>
        <dbReference type="ARBA" id="ARBA00022679"/>
    </source>
</evidence>
<evidence type="ECO:0000256" key="4">
    <source>
        <dbReference type="ARBA" id="ARBA00022840"/>
    </source>
</evidence>